<accession>A0ABR9CPP8</accession>
<keyword evidence="1" id="KW-1133">Transmembrane helix</keyword>
<dbReference type="InterPro" id="IPR043128">
    <property type="entry name" value="Rev_trsase/Diguanyl_cyclase"/>
</dbReference>
<proteinExistence type="predicted"/>
<dbReference type="PROSITE" id="PS50887">
    <property type="entry name" value="GGDEF"/>
    <property type="match status" value="1"/>
</dbReference>
<dbReference type="Pfam" id="PF05228">
    <property type="entry name" value="CHASE4"/>
    <property type="match status" value="1"/>
</dbReference>
<evidence type="ECO:0000313" key="3">
    <source>
        <dbReference type="EMBL" id="MBD8892817.1"/>
    </source>
</evidence>
<dbReference type="InterPro" id="IPR029787">
    <property type="entry name" value="Nucleotide_cyclase"/>
</dbReference>
<dbReference type="Pfam" id="PF00990">
    <property type="entry name" value="GGDEF"/>
    <property type="match status" value="1"/>
</dbReference>
<evidence type="ECO:0000256" key="1">
    <source>
        <dbReference type="SAM" id="Phobius"/>
    </source>
</evidence>
<keyword evidence="1" id="KW-0472">Membrane</keyword>
<name>A0ABR9CPP8_9HYPH</name>
<evidence type="ECO:0000313" key="4">
    <source>
        <dbReference type="Proteomes" id="UP000632063"/>
    </source>
</evidence>
<dbReference type="Gene3D" id="3.30.70.270">
    <property type="match status" value="1"/>
</dbReference>
<dbReference type="CDD" id="cd01949">
    <property type="entry name" value="GGDEF"/>
    <property type="match status" value="1"/>
</dbReference>
<feature type="transmembrane region" description="Helical" evidence="1">
    <location>
        <begin position="45"/>
        <end position="67"/>
    </location>
</feature>
<dbReference type="EMBL" id="JACYXI010000009">
    <property type="protein sequence ID" value="MBD8892817.1"/>
    <property type="molecule type" value="Genomic_DNA"/>
</dbReference>
<dbReference type="Proteomes" id="UP000632063">
    <property type="component" value="Unassembled WGS sequence"/>
</dbReference>
<evidence type="ECO:0000259" key="2">
    <source>
        <dbReference type="PROSITE" id="PS50887"/>
    </source>
</evidence>
<sequence>MAQLASQLRKPPDHNDNGVLMTTNFENGWPETNGPAASGRITAHVYWLTVLLIVIAAASLAVVGYLASRSADRQALKHEAYVFDNALRDHQLLTARDQLTVAHWDDAVEHIVKGVEPDFIKNEFLNALWNDFGIHRSFLIGPGDELLASTREHQADFTRRVLAEDDPVRALADKLRKRIAEGLPEFPAAAAAGAELDSTLKLDEVADFAFARIEGQPMLLSAVQILPEERRIDLNKWPVVILVAAKAIDQTFLQQLTAPLDLMDIAFLDGQAPEGKKARRELMDHHGDVVGTFTWHPERPGLQIWKLILPVAIGLCLLLSAAALLISRKIVRLTRSLERSEAINHFNARHDPLTGCRNRLAFSEILEAACSGLPGTPFALIACDLDNFKSINDTSGHAAGDEVLKTIARRLRQIVEPAGYVGRIGGDEFLIVVSLGDGSHELEQIAEQILAEAHVPVELETGESFKAGMSLGIARAPDCGHHGTDLLRAADVALYKAKQTGRNRACFADHLPVKPSLKQSLISG</sequence>
<dbReference type="PANTHER" id="PTHR46663:SF2">
    <property type="entry name" value="GGDEF DOMAIN-CONTAINING PROTEIN"/>
    <property type="match status" value="1"/>
</dbReference>
<dbReference type="SMART" id="SM00267">
    <property type="entry name" value="GGDEF"/>
    <property type="match status" value="1"/>
</dbReference>
<dbReference type="RefSeq" id="WP_192148937.1">
    <property type="nucleotide sequence ID" value="NZ_JACYXI010000009.1"/>
</dbReference>
<dbReference type="PANTHER" id="PTHR46663">
    <property type="entry name" value="DIGUANYLATE CYCLASE DGCT-RELATED"/>
    <property type="match status" value="1"/>
</dbReference>
<reference evidence="3 4" key="2">
    <citation type="journal article" date="2021" name="Int. J. Syst. Evol. Microbiol.">
        <title>Roseibium litorale sp. nov., isolated from a tidal flat sediment and proposal for the reclassification of Labrenzia polysiphoniae as Roseibium polysiphoniae comb. nov.</title>
        <authorList>
            <person name="Liu Y."/>
            <person name="Pei T."/>
            <person name="Du J."/>
            <person name="Chao M."/>
            <person name="Deng M.R."/>
            <person name="Zhu H."/>
        </authorList>
    </citation>
    <scope>NUCLEOTIDE SEQUENCE [LARGE SCALE GENOMIC DNA]</scope>
    <source>
        <strain evidence="3 4">4C16A</strain>
    </source>
</reference>
<dbReference type="NCBIfam" id="TIGR00254">
    <property type="entry name" value="GGDEF"/>
    <property type="match status" value="1"/>
</dbReference>
<keyword evidence="1" id="KW-0812">Transmembrane</keyword>
<feature type="domain" description="GGDEF" evidence="2">
    <location>
        <begin position="376"/>
        <end position="510"/>
    </location>
</feature>
<dbReference type="InterPro" id="IPR007892">
    <property type="entry name" value="CHASE4"/>
</dbReference>
<keyword evidence="4" id="KW-1185">Reference proteome</keyword>
<dbReference type="InterPro" id="IPR000160">
    <property type="entry name" value="GGDEF_dom"/>
</dbReference>
<organism evidence="3 4">
    <name type="scientific">Roseibium litorale</name>
    <dbReference type="NCBI Taxonomy" id="2803841"/>
    <lineage>
        <taxon>Bacteria</taxon>
        <taxon>Pseudomonadati</taxon>
        <taxon>Pseudomonadota</taxon>
        <taxon>Alphaproteobacteria</taxon>
        <taxon>Hyphomicrobiales</taxon>
        <taxon>Stappiaceae</taxon>
        <taxon>Roseibium</taxon>
    </lineage>
</organism>
<dbReference type="SUPFAM" id="SSF55073">
    <property type="entry name" value="Nucleotide cyclase"/>
    <property type="match status" value="1"/>
</dbReference>
<reference evidence="4" key="1">
    <citation type="submission" date="2020-09" db="EMBL/GenBank/DDBJ databases">
        <title>The genome sequence of strain Labrenzia suaedae 4C16A.</title>
        <authorList>
            <person name="Liu Y."/>
        </authorList>
    </citation>
    <scope>NUCLEOTIDE SEQUENCE [LARGE SCALE GENOMIC DNA]</scope>
    <source>
        <strain evidence="4">4C16A</strain>
    </source>
</reference>
<dbReference type="InterPro" id="IPR052163">
    <property type="entry name" value="DGC-Regulatory_Protein"/>
</dbReference>
<comment type="caution">
    <text evidence="3">The sequence shown here is derived from an EMBL/GenBank/DDBJ whole genome shotgun (WGS) entry which is preliminary data.</text>
</comment>
<protein>
    <submittedName>
        <fullName evidence="3">Diguanylate cyclase</fullName>
    </submittedName>
</protein>
<gene>
    <name evidence="3" type="ORF">IG616_14840</name>
</gene>
<feature type="transmembrane region" description="Helical" evidence="1">
    <location>
        <begin position="307"/>
        <end position="326"/>
    </location>
</feature>